<sequence>MKVNECMSTDVQVCAPGDTMADAARMMKKIDAGFLPVGENDRLVGMITDRDLAVRGVAEDRGPNTPVRDIMSAEVLYCFDDESLDDVASQMGAQQVRRLPVLSRSKRLVGVISLGDISQAGGNRSQAAAALAGVTEPSARHSQH</sequence>
<evidence type="ECO:0000313" key="5">
    <source>
        <dbReference type="Proteomes" id="UP000663942"/>
    </source>
</evidence>
<reference evidence="4 5" key="1">
    <citation type="submission" date="2020-09" db="EMBL/GenBank/DDBJ databases">
        <title>Brevundimonas sp. LVF1 isolated from an oligotrophic pond in Goettingen, Germany.</title>
        <authorList>
            <person name="Friedrich I."/>
            <person name="Klassen A."/>
            <person name="Neubauer H."/>
            <person name="Schneider D."/>
            <person name="Hertel R."/>
            <person name="Daniel R."/>
        </authorList>
    </citation>
    <scope>NUCLEOTIDE SEQUENCE [LARGE SCALE GENOMIC DNA]</scope>
    <source>
        <strain evidence="4 5">LVF1</strain>
    </source>
</reference>
<dbReference type="InterPro" id="IPR051257">
    <property type="entry name" value="Diverse_CBS-Domain"/>
</dbReference>
<dbReference type="PANTHER" id="PTHR43080:SF2">
    <property type="entry name" value="CBS DOMAIN-CONTAINING PROTEIN"/>
    <property type="match status" value="1"/>
</dbReference>
<organism evidence="4 5">
    <name type="scientific">Brevundimonas pondensis</name>
    <dbReference type="NCBI Taxonomy" id="2774189"/>
    <lineage>
        <taxon>Bacteria</taxon>
        <taxon>Pseudomonadati</taxon>
        <taxon>Pseudomonadota</taxon>
        <taxon>Alphaproteobacteria</taxon>
        <taxon>Caulobacterales</taxon>
        <taxon>Caulobacteraceae</taxon>
        <taxon>Brevundimonas</taxon>
    </lineage>
</organism>
<dbReference type="CDD" id="cd04622">
    <property type="entry name" value="CBS_pair_HRP1_like"/>
    <property type="match status" value="1"/>
</dbReference>
<evidence type="ECO:0000313" key="4">
    <source>
        <dbReference type="EMBL" id="QTC88709.1"/>
    </source>
</evidence>
<dbReference type="Proteomes" id="UP000663942">
    <property type="component" value="Chromosome"/>
</dbReference>
<dbReference type="Gene3D" id="3.10.580.10">
    <property type="entry name" value="CBS-domain"/>
    <property type="match status" value="1"/>
</dbReference>
<keyword evidence="1 2" id="KW-0129">CBS domain</keyword>
<dbReference type="InterPro" id="IPR046342">
    <property type="entry name" value="CBS_dom_sf"/>
</dbReference>
<dbReference type="EMBL" id="CP062006">
    <property type="protein sequence ID" value="QTC88709.1"/>
    <property type="molecule type" value="Genomic_DNA"/>
</dbReference>
<dbReference type="Pfam" id="PF00571">
    <property type="entry name" value="CBS"/>
    <property type="match status" value="2"/>
</dbReference>
<dbReference type="PANTHER" id="PTHR43080">
    <property type="entry name" value="CBS DOMAIN-CONTAINING PROTEIN CBSX3, MITOCHONDRIAL"/>
    <property type="match status" value="1"/>
</dbReference>
<gene>
    <name evidence="4" type="ORF">IFE19_04930</name>
</gene>
<accession>A0ABX7SMX5</accession>
<dbReference type="PROSITE" id="PS51371">
    <property type="entry name" value="CBS"/>
    <property type="match status" value="2"/>
</dbReference>
<name>A0ABX7SMX5_9CAUL</name>
<dbReference type="SMART" id="SM00116">
    <property type="entry name" value="CBS"/>
    <property type="match status" value="2"/>
</dbReference>
<feature type="domain" description="CBS" evidence="3">
    <location>
        <begin position="7"/>
        <end position="67"/>
    </location>
</feature>
<evidence type="ECO:0000259" key="3">
    <source>
        <dbReference type="PROSITE" id="PS51371"/>
    </source>
</evidence>
<evidence type="ECO:0000256" key="2">
    <source>
        <dbReference type="PROSITE-ProRule" id="PRU00703"/>
    </source>
</evidence>
<feature type="domain" description="CBS" evidence="3">
    <location>
        <begin position="71"/>
        <end position="128"/>
    </location>
</feature>
<keyword evidence="5" id="KW-1185">Reference proteome</keyword>
<dbReference type="SUPFAM" id="SSF54631">
    <property type="entry name" value="CBS-domain pair"/>
    <property type="match status" value="1"/>
</dbReference>
<protein>
    <submittedName>
        <fullName evidence="4">CBS domain-containing protein</fullName>
    </submittedName>
</protein>
<dbReference type="RefSeq" id="WP_207826185.1">
    <property type="nucleotide sequence ID" value="NZ_CP062006.1"/>
</dbReference>
<evidence type="ECO:0000256" key="1">
    <source>
        <dbReference type="ARBA" id="ARBA00023122"/>
    </source>
</evidence>
<dbReference type="InterPro" id="IPR000644">
    <property type="entry name" value="CBS_dom"/>
</dbReference>
<proteinExistence type="predicted"/>